<accession>A0AAV7WY71</accession>
<reference evidence="2" key="1">
    <citation type="journal article" date="2022" name="bioRxiv">
        <title>Sequencing and chromosome-scale assembly of the giantPleurodeles waltlgenome.</title>
        <authorList>
            <person name="Brown T."/>
            <person name="Elewa A."/>
            <person name="Iarovenko S."/>
            <person name="Subramanian E."/>
            <person name="Araus A.J."/>
            <person name="Petzold A."/>
            <person name="Susuki M."/>
            <person name="Suzuki K.-i.T."/>
            <person name="Hayashi T."/>
            <person name="Toyoda A."/>
            <person name="Oliveira C."/>
            <person name="Osipova E."/>
            <person name="Leigh N.D."/>
            <person name="Simon A."/>
            <person name="Yun M.H."/>
        </authorList>
    </citation>
    <scope>NUCLEOTIDE SEQUENCE</scope>
    <source>
        <strain evidence="2">20211129_DDA</strain>
        <tissue evidence="2">Liver</tissue>
    </source>
</reference>
<comment type="caution">
    <text evidence="2">The sequence shown here is derived from an EMBL/GenBank/DDBJ whole genome shotgun (WGS) entry which is preliminary data.</text>
</comment>
<evidence type="ECO:0000313" key="2">
    <source>
        <dbReference type="EMBL" id="KAJ1218038.1"/>
    </source>
</evidence>
<proteinExistence type="predicted"/>
<keyword evidence="3" id="KW-1185">Reference proteome</keyword>
<dbReference type="EMBL" id="JANPWB010000001">
    <property type="protein sequence ID" value="KAJ1218038.1"/>
    <property type="molecule type" value="Genomic_DNA"/>
</dbReference>
<name>A0AAV7WY71_PLEWA</name>
<dbReference type="Proteomes" id="UP001066276">
    <property type="component" value="Chromosome 1_1"/>
</dbReference>
<feature type="region of interest" description="Disordered" evidence="1">
    <location>
        <begin position="1"/>
        <end position="56"/>
    </location>
</feature>
<organism evidence="2 3">
    <name type="scientific">Pleurodeles waltl</name>
    <name type="common">Iberian ribbed newt</name>
    <dbReference type="NCBI Taxonomy" id="8319"/>
    <lineage>
        <taxon>Eukaryota</taxon>
        <taxon>Metazoa</taxon>
        <taxon>Chordata</taxon>
        <taxon>Craniata</taxon>
        <taxon>Vertebrata</taxon>
        <taxon>Euteleostomi</taxon>
        <taxon>Amphibia</taxon>
        <taxon>Batrachia</taxon>
        <taxon>Caudata</taxon>
        <taxon>Salamandroidea</taxon>
        <taxon>Salamandridae</taxon>
        <taxon>Pleurodelinae</taxon>
        <taxon>Pleurodeles</taxon>
    </lineage>
</organism>
<protein>
    <submittedName>
        <fullName evidence="2">Uncharacterized protein</fullName>
    </submittedName>
</protein>
<evidence type="ECO:0000256" key="1">
    <source>
        <dbReference type="SAM" id="MobiDB-lite"/>
    </source>
</evidence>
<dbReference type="AlphaFoldDB" id="A0AAV7WY71"/>
<evidence type="ECO:0000313" key="3">
    <source>
        <dbReference type="Proteomes" id="UP001066276"/>
    </source>
</evidence>
<gene>
    <name evidence="2" type="ORF">NDU88_005624</name>
</gene>
<sequence length="136" mass="14939">MRHGAPPSRSRRPSPVGRPRKQKRISRSGLSLCHSRPRFSSCRGPRLRPPLGFSTGSTGLPLGLTAPLYCRSYAPRLAWGSQNASGSAPLAARPTVLRNPSFRRPSVVVARPRPKDPVLIKTQVWRPVSSARIFIV</sequence>